<comment type="similarity">
    <text evidence="1 4">Belongs to the glycerate kinase type-1 family.</text>
</comment>
<keyword evidence="6" id="KW-1185">Reference proteome</keyword>
<name>A0A8B2NNC0_9HYPH</name>
<evidence type="ECO:0000256" key="4">
    <source>
        <dbReference type="PIRNR" id="PIRNR006078"/>
    </source>
</evidence>
<dbReference type="PIRSF" id="PIRSF006078">
    <property type="entry name" value="GlxK"/>
    <property type="match status" value="1"/>
</dbReference>
<sequence length="380" mass="37910">MNILVACDKFRGSLTAREANATILEALASSALNANGTDVAIADGGEGTLDALAGASLALRTSPVKGPFNGTIDAPWGFDRAAGRAVIEMARAAGHAAATGGYDPDRATSAGIGDLIRAALDAGAREIIVAVGGSITVDGGAGALEALGARYFGADEEPVVLPAGRALRTVETVDLSGLDPRLAEARIILAADVDNPLVGQNGAARVFGPQKGVPVDDIDAFDLALAHFDRHLATARGSGVLADTPFAGAAGGMMVGLSAAAPTSAVDGFSLIFEHHRLNERIDAADLVVTGEGSLDGQSLSGKGPVAVARAASAMGKPVLAFAGRIAVSPDELAAQGITAAFAIGRGPATLEEALKHARASLAATARAAFDSVAAGQRLA</sequence>
<dbReference type="RefSeq" id="WP_111352172.1">
    <property type="nucleotide sequence ID" value="NZ_QHHQ01000010.1"/>
</dbReference>
<evidence type="ECO:0000313" key="5">
    <source>
        <dbReference type="EMBL" id="RAH97064.1"/>
    </source>
</evidence>
<dbReference type="GO" id="GO:0008887">
    <property type="term" value="F:glycerate kinase activity"/>
    <property type="evidence" value="ECO:0007669"/>
    <property type="project" value="UniProtKB-UniRule"/>
</dbReference>
<dbReference type="InterPro" id="IPR018197">
    <property type="entry name" value="Glycerate_kinase_RE-like"/>
</dbReference>
<dbReference type="Proteomes" id="UP000249590">
    <property type="component" value="Unassembled WGS sequence"/>
</dbReference>
<dbReference type="PANTHER" id="PTHR21599">
    <property type="entry name" value="GLYCERATE KINASE"/>
    <property type="match status" value="1"/>
</dbReference>
<evidence type="ECO:0000256" key="1">
    <source>
        <dbReference type="ARBA" id="ARBA00006284"/>
    </source>
</evidence>
<organism evidence="5 6">
    <name type="scientific">Acuticoccus sediminis</name>
    <dbReference type="NCBI Taxonomy" id="2184697"/>
    <lineage>
        <taxon>Bacteria</taxon>
        <taxon>Pseudomonadati</taxon>
        <taxon>Pseudomonadota</taxon>
        <taxon>Alphaproteobacteria</taxon>
        <taxon>Hyphomicrobiales</taxon>
        <taxon>Amorphaceae</taxon>
        <taxon>Acuticoccus</taxon>
    </lineage>
</organism>
<dbReference type="SUPFAM" id="SSF110738">
    <property type="entry name" value="Glycerate kinase I"/>
    <property type="match status" value="1"/>
</dbReference>
<dbReference type="GO" id="GO:0031388">
    <property type="term" value="P:organic acid phosphorylation"/>
    <property type="evidence" value="ECO:0007669"/>
    <property type="project" value="UniProtKB-UniRule"/>
</dbReference>
<protein>
    <submittedName>
        <fullName evidence="5">Glycerate kinase</fullName>
    </submittedName>
</protein>
<comment type="caution">
    <text evidence="5">The sequence shown here is derived from an EMBL/GenBank/DDBJ whole genome shotgun (WGS) entry which is preliminary data.</text>
</comment>
<dbReference type="EMBL" id="QHHQ01000010">
    <property type="protein sequence ID" value="RAH97064.1"/>
    <property type="molecule type" value="Genomic_DNA"/>
</dbReference>
<dbReference type="InterPro" id="IPR004381">
    <property type="entry name" value="Glycerate_kinase"/>
</dbReference>
<gene>
    <name evidence="5" type="ORF">DLJ53_30815</name>
</gene>
<dbReference type="AlphaFoldDB" id="A0A8B2NNC0"/>
<keyword evidence="3 4" id="KW-0418">Kinase</keyword>
<accession>A0A8B2NNC0</accession>
<proteinExistence type="inferred from homology"/>
<dbReference type="InterPro" id="IPR018193">
    <property type="entry name" value="Glyc_kinase_flavodox-like_fold"/>
</dbReference>
<dbReference type="Pfam" id="PF02595">
    <property type="entry name" value="Gly_kinase"/>
    <property type="match status" value="1"/>
</dbReference>
<evidence type="ECO:0000313" key="6">
    <source>
        <dbReference type="Proteomes" id="UP000249590"/>
    </source>
</evidence>
<keyword evidence="2 4" id="KW-0808">Transferase</keyword>
<evidence type="ECO:0000256" key="2">
    <source>
        <dbReference type="ARBA" id="ARBA00022679"/>
    </source>
</evidence>
<dbReference type="PANTHER" id="PTHR21599:SF0">
    <property type="entry name" value="GLYCERATE KINASE"/>
    <property type="match status" value="1"/>
</dbReference>
<dbReference type="Gene3D" id="3.90.1510.10">
    <property type="entry name" value="Glycerate kinase, domain 2"/>
    <property type="match status" value="1"/>
</dbReference>
<dbReference type="Gene3D" id="3.40.50.10350">
    <property type="entry name" value="Glycerate kinase, domain 1"/>
    <property type="match status" value="1"/>
</dbReference>
<evidence type="ECO:0000256" key="3">
    <source>
        <dbReference type="ARBA" id="ARBA00022777"/>
    </source>
</evidence>
<dbReference type="InterPro" id="IPR036129">
    <property type="entry name" value="Glycerate_kinase_sf"/>
</dbReference>
<reference evidence="5 6" key="1">
    <citation type="submission" date="2018-05" db="EMBL/GenBank/DDBJ databases">
        <title>Acuticoccus sediminis sp. nov., isolated from deep-sea sediment of Indian Ocean.</title>
        <authorList>
            <person name="Liu X."/>
            <person name="Lai Q."/>
            <person name="Du Y."/>
            <person name="Sun F."/>
            <person name="Zhang X."/>
            <person name="Wang S."/>
            <person name="Shao Z."/>
        </authorList>
    </citation>
    <scope>NUCLEOTIDE SEQUENCE [LARGE SCALE GENOMIC DNA]</scope>
    <source>
        <strain evidence="5 6">PTG4-2</strain>
    </source>
</reference>
<dbReference type="NCBIfam" id="TIGR00045">
    <property type="entry name" value="glycerate kinase"/>
    <property type="match status" value="1"/>
</dbReference>
<dbReference type="OrthoDB" id="9774290at2"/>